<dbReference type="InterPro" id="IPR000030">
    <property type="entry name" value="PPE_dom"/>
</dbReference>
<sequence>MLEFGALPPEINSAWIYTGPGAAPMLAAATAWQGLAVELGMTAAAYQAVVTALAGGPWTGPSSAAMIAAVTPYVAWLNTTAEMAEQTATQATAAAAAFETAFAMTVPPPLIAANRSLLMMLVATNLLGQNTPAIMATEAQYAQMWAQDAAAMYGYAGSAAAAAQVTPFTEPVTNTSPAGLGGISQLISAVPSALQGFSSPLQSGSSAAEGMLSSLLDPANLGSLASSSGSDLVGVLSSMLGIVSSAGDGTFATPSLAAAPLYAAPALTSAARLATSAGALGTGAAGKSAGVVAGMGRATSVGLLSVPPTWASTGATVGNSTTALAGAALPAAAERGAGALPAGMPIAPLAARTNSSSNDNNYGFRPTVTFHPVAAG</sequence>
<feature type="domain" description="PPE" evidence="2">
    <location>
        <begin position="4"/>
        <end position="165"/>
    </location>
</feature>
<protein>
    <submittedName>
        <fullName evidence="4">PPE family protein</fullName>
    </submittedName>
</protein>
<accession>A0A7I7WZT9</accession>
<dbReference type="AlphaFoldDB" id="A0A7I7WZT9"/>
<dbReference type="EMBL" id="AP022609">
    <property type="protein sequence ID" value="BBZ22127.1"/>
    <property type="molecule type" value="Genomic_DNA"/>
</dbReference>
<dbReference type="GO" id="GO:0052572">
    <property type="term" value="P:response to host immune response"/>
    <property type="evidence" value="ECO:0007669"/>
    <property type="project" value="TreeGrafter"/>
</dbReference>
<organism evidence="4 5">
    <name type="scientific">Mycolicibacter hiberniae</name>
    <dbReference type="NCBI Taxonomy" id="29314"/>
    <lineage>
        <taxon>Bacteria</taxon>
        <taxon>Bacillati</taxon>
        <taxon>Actinomycetota</taxon>
        <taxon>Actinomycetes</taxon>
        <taxon>Mycobacteriales</taxon>
        <taxon>Mycobacteriaceae</taxon>
        <taxon>Mycolicibacter</taxon>
    </lineage>
</organism>
<dbReference type="Gene3D" id="1.20.1260.20">
    <property type="entry name" value="PPE superfamily"/>
    <property type="match status" value="1"/>
</dbReference>
<evidence type="ECO:0000259" key="3">
    <source>
        <dbReference type="Pfam" id="PF12484"/>
    </source>
</evidence>
<dbReference type="SUPFAM" id="SSF140459">
    <property type="entry name" value="PE/PPE dimer-like"/>
    <property type="match status" value="1"/>
</dbReference>
<dbReference type="PANTHER" id="PTHR46766:SF1">
    <property type="entry name" value="GLUTAMINE-RICH PROTEIN 2"/>
    <property type="match status" value="1"/>
</dbReference>
<dbReference type="FunFam" id="1.20.1260.20:FF:000001">
    <property type="entry name" value="PPE family protein PPE41"/>
    <property type="match status" value="1"/>
</dbReference>
<keyword evidence="5" id="KW-1185">Reference proteome</keyword>
<dbReference type="Pfam" id="PF12484">
    <property type="entry name" value="PPE-SVP"/>
    <property type="match status" value="1"/>
</dbReference>
<dbReference type="PANTHER" id="PTHR46766">
    <property type="entry name" value="GLUTAMINE-RICH PROTEIN 2"/>
    <property type="match status" value="1"/>
</dbReference>
<evidence type="ECO:0000313" key="5">
    <source>
        <dbReference type="Proteomes" id="UP000467260"/>
    </source>
</evidence>
<dbReference type="InterPro" id="IPR022171">
    <property type="entry name" value="PPE_C"/>
</dbReference>
<dbReference type="InterPro" id="IPR038332">
    <property type="entry name" value="PPE_sf"/>
</dbReference>
<evidence type="ECO:0000259" key="2">
    <source>
        <dbReference type="Pfam" id="PF00823"/>
    </source>
</evidence>
<name>A0A7I7WZT9_9MYCO</name>
<evidence type="ECO:0000313" key="4">
    <source>
        <dbReference type="EMBL" id="BBZ22127.1"/>
    </source>
</evidence>
<reference evidence="4 5" key="1">
    <citation type="journal article" date="2019" name="Emerg. Microbes Infect.">
        <title>Comprehensive subspecies identification of 175 nontuberculous mycobacteria species based on 7547 genomic profiles.</title>
        <authorList>
            <person name="Matsumoto Y."/>
            <person name="Kinjo T."/>
            <person name="Motooka D."/>
            <person name="Nabeya D."/>
            <person name="Jung N."/>
            <person name="Uechi K."/>
            <person name="Horii T."/>
            <person name="Iida T."/>
            <person name="Fujita J."/>
            <person name="Nakamura S."/>
        </authorList>
    </citation>
    <scope>NUCLEOTIDE SEQUENCE [LARGE SCALE GENOMIC DNA]</scope>
    <source>
        <strain evidence="4 5">JCM 13571</strain>
    </source>
</reference>
<dbReference type="Pfam" id="PF00823">
    <property type="entry name" value="PPE"/>
    <property type="match status" value="1"/>
</dbReference>
<proteinExistence type="inferred from homology"/>
<comment type="similarity">
    <text evidence="1">Belongs to the mycobacterial PPE family.</text>
</comment>
<feature type="domain" description="PPE family C-terminal" evidence="3">
    <location>
        <begin position="293"/>
        <end position="372"/>
    </location>
</feature>
<dbReference type="KEGG" id="mhib:MHIB_05450"/>
<dbReference type="Proteomes" id="UP000467260">
    <property type="component" value="Chromosome"/>
</dbReference>
<evidence type="ECO:0000256" key="1">
    <source>
        <dbReference type="ARBA" id="ARBA00010652"/>
    </source>
</evidence>
<gene>
    <name evidence="4" type="primary">PPE31_1</name>
    <name evidence="4" type="ORF">MHIB_05450</name>
</gene>
<dbReference type="RefSeq" id="WP_085135491.1">
    <property type="nucleotide sequence ID" value="NZ_AP022609.1"/>
</dbReference>